<proteinExistence type="predicted"/>
<comment type="caution">
    <text evidence="1">The sequence shown here is derived from an EMBL/GenBank/DDBJ whole genome shotgun (WGS) entry which is preliminary data.</text>
</comment>
<dbReference type="Proteomes" id="UP001304298">
    <property type="component" value="Unassembled WGS sequence"/>
</dbReference>
<accession>A0ABU5RJR5</accession>
<sequence>MADRTHACPGKCGAQITRSRLACPADWARLPHDLQRAVTDNYRRNPEAHFAAVRDAIEWYTANPKEA</sequence>
<protein>
    <submittedName>
        <fullName evidence="1">Uncharacterized protein</fullName>
    </submittedName>
</protein>
<organism evidence="1 2">
    <name type="scientific">Amycolatopsis heterodermiae</name>
    <dbReference type="NCBI Taxonomy" id="3110235"/>
    <lineage>
        <taxon>Bacteria</taxon>
        <taxon>Bacillati</taxon>
        <taxon>Actinomycetota</taxon>
        <taxon>Actinomycetes</taxon>
        <taxon>Pseudonocardiales</taxon>
        <taxon>Pseudonocardiaceae</taxon>
        <taxon>Amycolatopsis</taxon>
    </lineage>
</organism>
<dbReference type="RefSeq" id="WP_323335051.1">
    <property type="nucleotide sequence ID" value="NZ_JAYFSI010000014.1"/>
</dbReference>
<dbReference type="EMBL" id="JAYFSI010000014">
    <property type="protein sequence ID" value="MEA5366065.1"/>
    <property type="molecule type" value="Genomic_DNA"/>
</dbReference>
<evidence type="ECO:0000313" key="1">
    <source>
        <dbReference type="EMBL" id="MEA5366065.1"/>
    </source>
</evidence>
<reference evidence="1 2" key="1">
    <citation type="submission" date="2023-12" db="EMBL/GenBank/DDBJ databases">
        <title>Amycolatopsis sp. V23-08.</title>
        <authorList>
            <person name="Somphong A."/>
        </authorList>
    </citation>
    <scope>NUCLEOTIDE SEQUENCE [LARGE SCALE GENOMIC DNA]</scope>
    <source>
        <strain evidence="1 2">V23-08</strain>
    </source>
</reference>
<name>A0ABU5RJR5_9PSEU</name>
<evidence type="ECO:0000313" key="2">
    <source>
        <dbReference type="Proteomes" id="UP001304298"/>
    </source>
</evidence>
<gene>
    <name evidence="1" type="ORF">VA596_41515</name>
</gene>
<keyword evidence="2" id="KW-1185">Reference proteome</keyword>